<dbReference type="Gene3D" id="1.10.260.40">
    <property type="entry name" value="lambda repressor-like DNA-binding domains"/>
    <property type="match status" value="1"/>
</dbReference>
<comment type="caution">
    <text evidence="2">The sequence shown here is derived from an EMBL/GenBank/DDBJ whole genome shotgun (WGS) entry which is preliminary data.</text>
</comment>
<dbReference type="SUPFAM" id="SSF47413">
    <property type="entry name" value="lambda repressor-like DNA-binding domains"/>
    <property type="match status" value="1"/>
</dbReference>
<keyword evidence="3" id="KW-1185">Reference proteome</keyword>
<dbReference type="CDD" id="cd00093">
    <property type="entry name" value="HTH_XRE"/>
    <property type="match status" value="1"/>
</dbReference>
<sequence>MPRRSQYSDTLSFSVRQHFALTQTELARFVGVSRSMLAAVEAGRKELGQTATYRLLLLGHHLPPPEGHGAARPSFGTVAAEDGPPALAADEKDRLRLRLKQVRVGILTARAALEQRGLLAQGVAHRHWALAELRTVLTAPAPSFWPGPPPDTIQALRWLDELAHDTAFAPVCLSAAEHTLRLAHLRGLEAELLVLEAAWGAE</sequence>
<reference evidence="2" key="1">
    <citation type="submission" date="2021-10" db="EMBL/GenBank/DDBJ databases">
        <authorList>
            <person name="Dean J.D."/>
            <person name="Kim M.K."/>
            <person name="Newey C.N."/>
            <person name="Stoker T.S."/>
            <person name="Thompson D.W."/>
            <person name="Grose J.H."/>
        </authorList>
    </citation>
    <scope>NUCLEOTIDE SEQUENCE</scope>
    <source>
        <strain evidence="2">BT178</strain>
    </source>
</reference>
<dbReference type="Pfam" id="PF01381">
    <property type="entry name" value="HTH_3"/>
    <property type="match status" value="1"/>
</dbReference>
<protein>
    <submittedName>
        <fullName evidence="2">Helix-turn-helix domain-containing protein</fullName>
    </submittedName>
</protein>
<name>A0ABS8ANV0_9BACT</name>
<evidence type="ECO:0000313" key="2">
    <source>
        <dbReference type="EMBL" id="MCB2407887.1"/>
    </source>
</evidence>
<dbReference type="Proteomes" id="UP001165296">
    <property type="component" value="Unassembled WGS sequence"/>
</dbReference>
<evidence type="ECO:0000313" key="3">
    <source>
        <dbReference type="Proteomes" id="UP001165296"/>
    </source>
</evidence>
<feature type="domain" description="HTH cro/C1-type" evidence="1">
    <location>
        <begin position="16"/>
        <end position="46"/>
    </location>
</feature>
<dbReference type="InterPro" id="IPR010982">
    <property type="entry name" value="Lambda_DNA-bd_dom_sf"/>
</dbReference>
<dbReference type="RefSeq" id="WP_226174258.1">
    <property type="nucleotide sequence ID" value="NZ_JAJADR010000002.1"/>
</dbReference>
<dbReference type="PROSITE" id="PS50943">
    <property type="entry name" value="HTH_CROC1"/>
    <property type="match status" value="1"/>
</dbReference>
<evidence type="ECO:0000259" key="1">
    <source>
        <dbReference type="PROSITE" id="PS50943"/>
    </source>
</evidence>
<gene>
    <name evidence="2" type="ORF">LGH74_07860</name>
</gene>
<proteinExistence type="predicted"/>
<dbReference type="EMBL" id="JAJADR010000002">
    <property type="protein sequence ID" value="MCB2407887.1"/>
    <property type="molecule type" value="Genomic_DNA"/>
</dbReference>
<organism evidence="2 3">
    <name type="scientific">Hymenobacter lucidus</name>
    <dbReference type="NCBI Taxonomy" id="2880930"/>
    <lineage>
        <taxon>Bacteria</taxon>
        <taxon>Pseudomonadati</taxon>
        <taxon>Bacteroidota</taxon>
        <taxon>Cytophagia</taxon>
        <taxon>Cytophagales</taxon>
        <taxon>Hymenobacteraceae</taxon>
        <taxon>Hymenobacter</taxon>
    </lineage>
</organism>
<accession>A0ABS8ANV0</accession>
<dbReference type="InterPro" id="IPR001387">
    <property type="entry name" value="Cro/C1-type_HTH"/>
</dbReference>